<accession>A0A196SLR0</accession>
<dbReference type="AlphaFoldDB" id="A0A196SLR0"/>
<proteinExistence type="predicted"/>
<evidence type="ECO:0000313" key="2">
    <source>
        <dbReference type="Proteomes" id="UP000078348"/>
    </source>
</evidence>
<evidence type="ECO:0000313" key="1">
    <source>
        <dbReference type="EMBL" id="OAO16844.1"/>
    </source>
</evidence>
<dbReference type="Proteomes" id="UP000078348">
    <property type="component" value="Unassembled WGS sequence"/>
</dbReference>
<organism evidence="1 2">
    <name type="scientific">Blastocystis sp. subtype 1 (strain ATCC 50177 / NandII)</name>
    <dbReference type="NCBI Taxonomy" id="478820"/>
    <lineage>
        <taxon>Eukaryota</taxon>
        <taxon>Sar</taxon>
        <taxon>Stramenopiles</taxon>
        <taxon>Bigyra</taxon>
        <taxon>Opalozoa</taxon>
        <taxon>Opalinata</taxon>
        <taxon>Blastocystidae</taxon>
        <taxon>Blastocystis</taxon>
    </lineage>
</organism>
<name>A0A196SLR0_BLAHN</name>
<keyword evidence="2" id="KW-1185">Reference proteome</keyword>
<protein>
    <submittedName>
        <fullName evidence="1">Uncharacterized protein</fullName>
    </submittedName>
</protein>
<comment type="caution">
    <text evidence="1">The sequence shown here is derived from an EMBL/GenBank/DDBJ whole genome shotgun (WGS) entry which is preliminary data.</text>
</comment>
<reference evidence="1 2" key="1">
    <citation type="submission" date="2016-05" db="EMBL/GenBank/DDBJ databases">
        <title>Nuclear genome of Blastocystis sp. subtype 1 NandII.</title>
        <authorList>
            <person name="Gentekaki E."/>
            <person name="Curtis B."/>
            <person name="Stairs C."/>
            <person name="Eme L."/>
            <person name="Herman E."/>
            <person name="Klimes V."/>
            <person name="Arias M.C."/>
            <person name="Elias M."/>
            <person name="Hilliou F."/>
            <person name="Klute M."/>
            <person name="Malik S.-B."/>
            <person name="Pightling A."/>
            <person name="Rachubinski R."/>
            <person name="Salas D."/>
            <person name="Schlacht A."/>
            <person name="Suga H."/>
            <person name="Archibald J."/>
            <person name="Ball S.G."/>
            <person name="Clark G."/>
            <person name="Dacks J."/>
            <person name="Van Der Giezen M."/>
            <person name="Tsaousis A."/>
            <person name="Roger A."/>
        </authorList>
    </citation>
    <scope>NUCLEOTIDE SEQUENCE [LARGE SCALE GENOMIC DNA]</scope>
    <source>
        <strain evidence="2">ATCC 50177 / NandII</strain>
    </source>
</reference>
<sequence>MNIVAELEVATERGNRRCRVLLAPRMTCKELIHKIEKGVKVKHGTIELYCKPFFLNGDTLFSNIYEAVHDISGMDVCYGDYWSLSILVDGKRVLSTSLNSYSCVENISYIQSKLKTLHRNNRIILPEPAKLESLYECRGKEMCIVLNSSKFDQLSLISIVTYIIAVTRSPILAFNALCYFDFFQSKNISFLTQIVTLLISILAEENQFIPSSLLNVLVCILHAISNCFCEDSLTFLHSPLFSPYLLFVREIILLCHLLQLRYIKDGVSIPSPLLRRIASLLRLYYQLLVSLFYDNHTAWAASCLSDAAIACVKDFCCSADCSRTACTTDLCQLLIDLYRLKGLAPRAAVLDALCGCCRQADCRALLLKGIGVEALVDGLARTTDSVGTATAIVLILTSLLQDSALHVAPPLLSLHPALLPQACADLAFVESWSKYLLVRHARLNEPIRYDDIRVVERLFLHSNITSEMRFTRNLLALHLQTFSASSADEYITNPVLAQYTTKLSASLYILFSSTPANMMPAISSLSILIHNQRFQSSLHDKTVVKRLWDLLDAFAAKNKFSVVVELMNLLAMILHEGRRAGDASPIDPLLGASLLGKKTWERLCAISKKLCKQEKPFFTSILVAFTQALLFSAVHCIRSDDEKCWAVVSEHHLQSLLHLAAVDYSPAIMASLHNYAALFAIFDTIVVMEPSLLATWVEVLLLAAREQDDNLLITMLNLFTHVTSSYSVVAIMRDHHVMDRIVETLKRPQCDKAQLIIQSLYHVLAHTIEDPNLSSFLSPSHLVVLLHASFIDASIMSFTLHLFMLCLPRWNIDSINLHSQPLADAFSFVLSMFNTSSGQDRGVQHDIFFLVKQLANVGVLLPFDTHAASHHLLHQLFLSYLSSLRSLFYIELQANPKLSLPADFDASSEFVSNSARQSYAFSRRRSQQRRPLNPYVQYSVRSQPEVNSLLKDKSPHPICLEKEMGEKRECIVMWHEECHGAGNDIRKKDMEFHFEIPNYMCRCKACSRDANMDDVEVLIAFLGYLLCLATPSVDVRDSSAHLASIVSFEELMQLKKDVVKILRFGENSTIHLLNEKVEQLLQAMDRKPLIARVDRIPGKLRICDRKRNGSTEPQRTASEANHTPLEMLVKGILSALESTVLHSPSNSGPSVEVDRVVDCVT</sequence>
<gene>
    <name evidence="1" type="ORF">AV274_1433</name>
</gene>
<dbReference type="EMBL" id="LXWW01000057">
    <property type="protein sequence ID" value="OAO16844.1"/>
    <property type="molecule type" value="Genomic_DNA"/>
</dbReference>